<dbReference type="SUPFAM" id="SSF51294">
    <property type="entry name" value="Hedgehog/intein (Hint) domain"/>
    <property type="match status" value="1"/>
</dbReference>
<evidence type="ECO:0000259" key="1">
    <source>
        <dbReference type="PROSITE" id="PS50819"/>
    </source>
</evidence>
<dbReference type="PROSITE" id="PS50819">
    <property type="entry name" value="INTEIN_ENDONUCLEASE"/>
    <property type="match status" value="1"/>
</dbReference>
<feature type="domain" description="DOD-type homing endonuclease" evidence="1">
    <location>
        <begin position="712"/>
        <end position="848"/>
    </location>
</feature>
<dbReference type="InterPro" id="IPR027417">
    <property type="entry name" value="P-loop_NTPase"/>
</dbReference>
<evidence type="ECO:0000313" key="2">
    <source>
        <dbReference type="EMBL" id="DAG00870.1"/>
    </source>
</evidence>
<dbReference type="Gene3D" id="3.10.28.10">
    <property type="entry name" value="Homing endonucleases"/>
    <property type="match status" value="1"/>
</dbReference>
<dbReference type="SUPFAM" id="SSF55608">
    <property type="entry name" value="Homing endonucleases"/>
    <property type="match status" value="1"/>
</dbReference>
<dbReference type="InterPro" id="IPR004042">
    <property type="entry name" value="Intein_endonuc_central"/>
</dbReference>
<protein>
    <submittedName>
        <fullName evidence="2">Terminase large subunit</fullName>
    </submittedName>
</protein>
<name>A0A8S5V2B4_9CAUD</name>
<reference evidence="2" key="1">
    <citation type="journal article" date="2021" name="Proc. Natl. Acad. Sci. U.S.A.">
        <title>A Catalog of Tens of Thousands of Viruses from Human Metagenomes Reveals Hidden Associations with Chronic Diseases.</title>
        <authorList>
            <person name="Tisza M.J."/>
            <person name="Buck C.B."/>
        </authorList>
    </citation>
    <scope>NUCLEOTIDE SEQUENCE</scope>
    <source>
        <strain evidence="2">CtelJ1</strain>
    </source>
</reference>
<dbReference type="Gene3D" id="3.40.50.300">
    <property type="entry name" value="P-loop containing nucleotide triphosphate hydrolases"/>
    <property type="match status" value="1"/>
</dbReference>
<accession>A0A8S5V2B4</accession>
<dbReference type="InterPro" id="IPR004860">
    <property type="entry name" value="LAGLIDADG_dom"/>
</dbReference>
<dbReference type="Pfam" id="PF14528">
    <property type="entry name" value="LAGLIDADG_3"/>
    <property type="match status" value="1"/>
</dbReference>
<sequence>MYEDIVLNKYQTPISELGLDKQPQEVQDQFWDFFNNVPFIRSMVSPNKPRARDLPRDSEGKIIVDITQPHIIEDMDYFRPSAIHYQKYGRFTDLRPNANPNSEFGKWIREERRRCLYGYVRPYDGEWITGDHYFFLNYCPISLLKKSSNGGRKAMRVIDFPFSWEGNYYRFHYLNQAREHGLMAAELARRGCGKSFCAAAMLAKRFILGESFEVNKRVVSYITATDKAKLTGGDQTLDKFQFYIDFIAENMQWPSRRLYNSLADMNWQMGYKDLNTGTNKGTLNSVVGKSSQNDASKLRGTRGVLYLFEEAGTFDNLLTLWSNLLPSVSDGESVFGLMYLFGTSGDQQSDFAAMQEIMYNPVGYKTYGLKNVYDKEGQGRPTFTYFFPAYINRSGCYDEQGNSDVTKALLEILVNRYNVKYNSTDINTITKCIAEIPITPQEAILRTRGNIFPVADLTQRLAEIDNDPHTFDDVYVGDLTQEKDGTVSFKLTGDQPIRDFPLKDNKVSGALEIFKMPEKDAQGKVFPQRYIIGHDPVDNDEADTMSLSSTFVLDLWTDTIVAEYTGRHQFADDNFEMLRKLGLFYNAKILYEAHPYDQIVRLPTGETKFWGDIEIGDKLFAPNGKTVRVINVPIDGEDDIYRLTLSDGRFVDASKNHIWNVIKYGRKKPYNTTTIDILNNGLYTNSGQHKFFIQNGGAVNYEHKDVPIDPYTLGLLISEGALTKFPKNKTHNKRRRNVQISSAQQDAEFYKTIVPYEIKHIGNKGYSWHIYIDDIDKKLDSLGLLHKNSQTKFIPDVYLYNDKNTRIELLRGLMDGDGCATKKGSNIYITISKKLAEDLILLCRSLGMYARYHKCVEERDHLFSNSGNTYRCKKTYRVAIATNERIFNLPRKVEKQHINHPEIKGSKAGAFLYKTAIDKIEYVGRKRCKCVTVDSDDGLYMVGDYVVTHNCNIKGVYSYFSRMNCLYLLADTPEYLKDKDIIKNIGVGNNSKGVKATKPVNDYANRLIRDWLLKPVTIQSSEDGEETTVFNLTRIRNRALIKELMLYNPDINVDRVRALGLLMLYREQFMVTYNGDPSSSKNVVESDYLGNDDYFTRNYDNRLRKHSDNVTDS</sequence>
<organism evidence="2">
    <name type="scientific">CrAss-like virus sp. ctelJ1</name>
    <dbReference type="NCBI Taxonomy" id="2825838"/>
    <lineage>
        <taxon>Viruses</taxon>
        <taxon>Duplodnaviria</taxon>
        <taxon>Heunggongvirae</taxon>
        <taxon>Uroviricota</taxon>
        <taxon>Caudoviricetes</taxon>
        <taxon>Crassvirales</taxon>
    </lineage>
</organism>
<proteinExistence type="predicted"/>
<dbReference type="EMBL" id="BK016184">
    <property type="protein sequence ID" value="DAG00870.1"/>
    <property type="molecule type" value="Genomic_DNA"/>
</dbReference>
<dbReference type="InterPro" id="IPR036844">
    <property type="entry name" value="Hint_dom_sf"/>
</dbReference>
<dbReference type="InterPro" id="IPR027434">
    <property type="entry name" value="Homing_endonucl"/>
</dbReference>
<dbReference type="GO" id="GO:0004519">
    <property type="term" value="F:endonuclease activity"/>
    <property type="evidence" value="ECO:0007669"/>
    <property type="project" value="InterPro"/>
</dbReference>